<evidence type="ECO:0000313" key="3">
    <source>
        <dbReference type="Proteomes" id="UP001218188"/>
    </source>
</evidence>
<organism evidence="2 3">
    <name type="scientific">Mycena alexandri</name>
    <dbReference type="NCBI Taxonomy" id="1745969"/>
    <lineage>
        <taxon>Eukaryota</taxon>
        <taxon>Fungi</taxon>
        <taxon>Dikarya</taxon>
        <taxon>Basidiomycota</taxon>
        <taxon>Agaricomycotina</taxon>
        <taxon>Agaricomycetes</taxon>
        <taxon>Agaricomycetidae</taxon>
        <taxon>Agaricales</taxon>
        <taxon>Marasmiineae</taxon>
        <taxon>Mycenaceae</taxon>
        <taxon>Mycena</taxon>
    </lineage>
</organism>
<reference evidence="2" key="1">
    <citation type="submission" date="2023-03" db="EMBL/GenBank/DDBJ databases">
        <title>Massive genome expansion in bonnet fungi (Mycena s.s.) driven by repeated elements and novel gene families across ecological guilds.</title>
        <authorList>
            <consortium name="Lawrence Berkeley National Laboratory"/>
            <person name="Harder C.B."/>
            <person name="Miyauchi S."/>
            <person name="Viragh M."/>
            <person name="Kuo A."/>
            <person name="Thoen E."/>
            <person name="Andreopoulos B."/>
            <person name="Lu D."/>
            <person name="Skrede I."/>
            <person name="Drula E."/>
            <person name="Henrissat B."/>
            <person name="Morin E."/>
            <person name="Kohler A."/>
            <person name="Barry K."/>
            <person name="LaButti K."/>
            <person name="Morin E."/>
            <person name="Salamov A."/>
            <person name="Lipzen A."/>
            <person name="Mereny Z."/>
            <person name="Hegedus B."/>
            <person name="Baldrian P."/>
            <person name="Stursova M."/>
            <person name="Weitz H."/>
            <person name="Taylor A."/>
            <person name="Grigoriev I.V."/>
            <person name="Nagy L.G."/>
            <person name="Martin F."/>
            <person name="Kauserud H."/>
        </authorList>
    </citation>
    <scope>NUCLEOTIDE SEQUENCE</scope>
    <source>
        <strain evidence="2">CBHHK200</strain>
    </source>
</reference>
<feature type="compositionally biased region" description="Basic and acidic residues" evidence="1">
    <location>
        <begin position="73"/>
        <end position="91"/>
    </location>
</feature>
<dbReference type="AlphaFoldDB" id="A0AAD6T7U7"/>
<keyword evidence="3" id="KW-1185">Reference proteome</keyword>
<dbReference type="Proteomes" id="UP001218188">
    <property type="component" value="Unassembled WGS sequence"/>
</dbReference>
<gene>
    <name evidence="2" type="ORF">C8F04DRAFT_1177660</name>
</gene>
<name>A0AAD6T7U7_9AGAR</name>
<protein>
    <submittedName>
        <fullName evidence="2">Uncharacterized protein</fullName>
    </submittedName>
</protein>
<sequence>MGCGGRASGSAAGAALWAGGGRALRAAASPRQRINPRPEQQRALSAWLEERKGPGKRAYPTLPGTNDKTKKRGNTEGRARKCRERKQDAKSRCHAASLSDPAPPSALPNLNLAWASLRRVGRGTRPHETRSGQRYQFMAIHVFFRPGSVNGTRNYFLLRLMPTNQRARKQIHYLIILPIWG</sequence>
<dbReference type="EMBL" id="JARJCM010000020">
    <property type="protein sequence ID" value="KAJ7040665.1"/>
    <property type="molecule type" value="Genomic_DNA"/>
</dbReference>
<feature type="region of interest" description="Disordered" evidence="1">
    <location>
        <begin position="23"/>
        <end position="104"/>
    </location>
</feature>
<evidence type="ECO:0000313" key="2">
    <source>
        <dbReference type="EMBL" id="KAJ7040665.1"/>
    </source>
</evidence>
<comment type="caution">
    <text evidence="2">The sequence shown here is derived from an EMBL/GenBank/DDBJ whole genome shotgun (WGS) entry which is preliminary data.</text>
</comment>
<proteinExistence type="predicted"/>
<accession>A0AAD6T7U7</accession>
<evidence type="ECO:0000256" key="1">
    <source>
        <dbReference type="SAM" id="MobiDB-lite"/>
    </source>
</evidence>